<sequence>MITSFINIGSIEATIVAIVACTLLIYAIYLIVQKETGWSLFFWMVFVLFVPLAGAMIYLAKHLLSDRRSTNSTL</sequence>
<evidence type="ECO:0000256" key="1">
    <source>
        <dbReference type="SAM" id="Phobius"/>
    </source>
</evidence>
<keyword evidence="3" id="KW-1185">Reference proteome</keyword>
<protein>
    <submittedName>
        <fullName evidence="2">Uncharacterized protein</fullName>
    </submittedName>
</protein>
<comment type="caution">
    <text evidence="2">The sequence shown here is derived from an EMBL/GenBank/DDBJ whole genome shotgun (WGS) entry which is preliminary data.</text>
</comment>
<dbReference type="OrthoDB" id="1451319at2"/>
<accession>A0A4R7CTK2</accession>
<evidence type="ECO:0000313" key="2">
    <source>
        <dbReference type="EMBL" id="TDS11739.1"/>
    </source>
</evidence>
<keyword evidence="1" id="KW-0472">Membrane</keyword>
<dbReference type="RefSeq" id="WP_133641200.1">
    <property type="nucleotide sequence ID" value="NZ_SNZV01000007.1"/>
</dbReference>
<gene>
    <name evidence="2" type="ORF">B0I21_10780</name>
</gene>
<keyword evidence="1" id="KW-1133">Transmembrane helix</keyword>
<name>A0A4R7CTK2_9SPHI</name>
<evidence type="ECO:0000313" key="3">
    <source>
        <dbReference type="Proteomes" id="UP000294752"/>
    </source>
</evidence>
<keyword evidence="1" id="KW-0812">Transmembrane</keyword>
<dbReference type="Proteomes" id="UP000294752">
    <property type="component" value="Unassembled WGS sequence"/>
</dbReference>
<proteinExistence type="predicted"/>
<feature type="transmembrane region" description="Helical" evidence="1">
    <location>
        <begin position="12"/>
        <end position="32"/>
    </location>
</feature>
<feature type="transmembrane region" description="Helical" evidence="1">
    <location>
        <begin position="38"/>
        <end position="60"/>
    </location>
</feature>
<organism evidence="2 3">
    <name type="scientific">Sphingobacterium paludis</name>
    <dbReference type="NCBI Taxonomy" id="1476465"/>
    <lineage>
        <taxon>Bacteria</taxon>
        <taxon>Pseudomonadati</taxon>
        <taxon>Bacteroidota</taxon>
        <taxon>Sphingobacteriia</taxon>
        <taxon>Sphingobacteriales</taxon>
        <taxon>Sphingobacteriaceae</taxon>
        <taxon>Sphingobacterium</taxon>
    </lineage>
</organism>
<dbReference type="EMBL" id="SNZV01000007">
    <property type="protein sequence ID" value="TDS11739.1"/>
    <property type="molecule type" value="Genomic_DNA"/>
</dbReference>
<reference evidence="2 3" key="1">
    <citation type="submission" date="2019-03" db="EMBL/GenBank/DDBJ databases">
        <title>Genomic Encyclopedia of Type Strains, Phase III (KMG-III): the genomes of soil and plant-associated and newly described type strains.</title>
        <authorList>
            <person name="Whitman W."/>
        </authorList>
    </citation>
    <scope>NUCLEOTIDE SEQUENCE [LARGE SCALE GENOMIC DNA]</scope>
    <source>
        <strain evidence="2 3">CGMCC 1.12801</strain>
    </source>
</reference>
<dbReference type="AlphaFoldDB" id="A0A4R7CTK2"/>